<evidence type="ECO:0000256" key="1">
    <source>
        <dbReference type="SAM" id="MobiDB-lite"/>
    </source>
</evidence>
<organism evidence="2 3">
    <name type="scientific">Streblomastix strix</name>
    <dbReference type="NCBI Taxonomy" id="222440"/>
    <lineage>
        <taxon>Eukaryota</taxon>
        <taxon>Metamonada</taxon>
        <taxon>Preaxostyla</taxon>
        <taxon>Oxymonadida</taxon>
        <taxon>Streblomastigidae</taxon>
        <taxon>Streblomastix</taxon>
    </lineage>
</organism>
<protein>
    <submittedName>
        <fullName evidence="2">Uncharacterized protein</fullName>
    </submittedName>
</protein>
<name>A0A5J4W3F0_9EUKA</name>
<evidence type="ECO:0000313" key="3">
    <source>
        <dbReference type="Proteomes" id="UP000324800"/>
    </source>
</evidence>
<proteinExistence type="predicted"/>
<feature type="compositionally biased region" description="Polar residues" evidence="1">
    <location>
        <begin position="1"/>
        <end position="18"/>
    </location>
</feature>
<reference evidence="2 3" key="1">
    <citation type="submission" date="2019-03" db="EMBL/GenBank/DDBJ databases">
        <title>Single cell metagenomics reveals metabolic interactions within the superorganism composed of flagellate Streblomastix strix and complex community of Bacteroidetes bacteria on its surface.</title>
        <authorList>
            <person name="Treitli S.C."/>
            <person name="Kolisko M."/>
            <person name="Husnik F."/>
            <person name="Keeling P."/>
            <person name="Hampl V."/>
        </authorList>
    </citation>
    <scope>NUCLEOTIDE SEQUENCE [LARGE SCALE GENOMIC DNA]</scope>
    <source>
        <strain evidence="2">ST1C</strain>
    </source>
</reference>
<dbReference type="AlphaFoldDB" id="A0A5J4W3F0"/>
<comment type="caution">
    <text evidence="2">The sequence shown here is derived from an EMBL/GenBank/DDBJ whole genome shotgun (WGS) entry which is preliminary data.</text>
</comment>
<accession>A0A5J4W3F0</accession>
<feature type="region of interest" description="Disordered" evidence="1">
    <location>
        <begin position="1"/>
        <end position="22"/>
    </location>
</feature>
<sequence length="176" mass="20414">MSTTEKTNTDSTYSGNIKQDNRRTKQVKYPGRLFRKKEIFIAMCQAWQITPTLDMFATGENKLLDRFVAIGEEEEGAELLNAFLRPWKEEIFWIHPPNPKTGKALIAWEMFNPKSIMILPCSRYLTFGESSMIQIPGNEMRQKKDMLPPGKIAVFLMDQESNKEENQQQSFQTIQT</sequence>
<gene>
    <name evidence="2" type="ORF">EZS28_015031</name>
</gene>
<evidence type="ECO:0000313" key="2">
    <source>
        <dbReference type="EMBL" id="KAA6389441.1"/>
    </source>
</evidence>
<dbReference type="EMBL" id="SNRW01003587">
    <property type="protein sequence ID" value="KAA6389441.1"/>
    <property type="molecule type" value="Genomic_DNA"/>
</dbReference>
<dbReference type="Proteomes" id="UP000324800">
    <property type="component" value="Unassembled WGS sequence"/>
</dbReference>